<dbReference type="Proteomes" id="UP000095280">
    <property type="component" value="Unplaced"/>
</dbReference>
<evidence type="ECO:0000313" key="3">
    <source>
        <dbReference type="WBParaSite" id="maker-uti_cns_0015638-snap-gene-0.3-mRNA-1"/>
    </source>
</evidence>
<reference evidence="2 3" key="1">
    <citation type="submission" date="2016-11" db="UniProtKB">
        <authorList>
            <consortium name="WormBaseParasite"/>
        </authorList>
    </citation>
    <scope>IDENTIFICATION</scope>
</reference>
<proteinExistence type="predicted"/>
<dbReference type="WBParaSite" id="maker-uti_cns_0015255-snap-gene-0.1-mRNA-1">
    <property type="protein sequence ID" value="maker-uti_cns_0015255-snap-gene-0.1-mRNA-1"/>
    <property type="gene ID" value="maker-uti_cns_0015255-snap-gene-0.1"/>
</dbReference>
<evidence type="ECO:0000313" key="2">
    <source>
        <dbReference type="WBParaSite" id="maker-uti_cns_0015255-snap-gene-0.1-mRNA-1"/>
    </source>
</evidence>
<name>A0A1I8IQN5_9PLAT</name>
<keyword evidence="1" id="KW-1185">Reference proteome</keyword>
<dbReference type="AlphaFoldDB" id="A0A1I8IQN5"/>
<dbReference type="WBParaSite" id="maker-uti_cns_0015638-snap-gene-0.3-mRNA-1">
    <property type="protein sequence ID" value="maker-uti_cns_0015638-snap-gene-0.3-mRNA-1"/>
    <property type="gene ID" value="maker-uti_cns_0015638-snap-gene-0.3"/>
</dbReference>
<evidence type="ECO:0000313" key="1">
    <source>
        <dbReference type="Proteomes" id="UP000095280"/>
    </source>
</evidence>
<sequence length="63" mass="7422">MSLILADDSLREICRRGQFCSATGREFRALKEDRNLTAEHPYVLFAHCMWCIKADEKNMLERM</sequence>
<protein>
    <submittedName>
        <fullName evidence="2 3">RNA polymerase II subunit B1 CTD phosphatase RPAP2 homolog</fullName>
    </submittedName>
</protein>
<organism evidence="1 2">
    <name type="scientific">Macrostomum lignano</name>
    <dbReference type="NCBI Taxonomy" id="282301"/>
    <lineage>
        <taxon>Eukaryota</taxon>
        <taxon>Metazoa</taxon>
        <taxon>Spiralia</taxon>
        <taxon>Lophotrochozoa</taxon>
        <taxon>Platyhelminthes</taxon>
        <taxon>Rhabditophora</taxon>
        <taxon>Macrostomorpha</taxon>
        <taxon>Macrostomida</taxon>
        <taxon>Macrostomidae</taxon>
        <taxon>Macrostomum</taxon>
    </lineage>
</organism>
<accession>A0A1I8IQN5</accession>